<evidence type="ECO:0000313" key="1">
    <source>
        <dbReference type="EMBL" id="CDW48535.1"/>
    </source>
</evidence>
<dbReference type="EMBL" id="HACA01031174">
    <property type="protein sequence ID" value="CDW48535.1"/>
    <property type="molecule type" value="Transcribed_RNA"/>
</dbReference>
<organism evidence="1">
    <name type="scientific">Lepeophtheirus salmonis</name>
    <name type="common">Salmon louse</name>
    <name type="synonym">Caligus salmonis</name>
    <dbReference type="NCBI Taxonomy" id="72036"/>
    <lineage>
        <taxon>Eukaryota</taxon>
        <taxon>Metazoa</taxon>
        <taxon>Ecdysozoa</taxon>
        <taxon>Arthropoda</taxon>
        <taxon>Crustacea</taxon>
        <taxon>Multicrustacea</taxon>
        <taxon>Hexanauplia</taxon>
        <taxon>Copepoda</taxon>
        <taxon>Siphonostomatoida</taxon>
        <taxon>Caligidae</taxon>
        <taxon>Lepeophtheirus</taxon>
    </lineage>
</organism>
<proteinExistence type="predicted"/>
<protein>
    <submittedName>
        <fullName evidence="1">Uncharacterized protein</fullName>
    </submittedName>
</protein>
<dbReference type="AlphaFoldDB" id="A0A0K2VDT9"/>
<sequence>MSSVYNEVYLRFRKYLLRTTVQWYKGRFILNKVMGIPFEGIQCRLDYMWKIWHHSWRVIYESLELLKQILMIWSQHILNQTTRNTQS</sequence>
<name>A0A0K2VDT9_LEPSM</name>
<reference evidence="1" key="1">
    <citation type="submission" date="2014-05" db="EMBL/GenBank/DDBJ databases">
        <authorList>
            <person name="Chronopoulou M."/>
        </authorList>
    </citation>
    <scope>NUCLEOTIDE SEQUENCE</scope>
    <source>
        <tissue evidence="1">Whole organism</tissue>
    </source>
</reference>
<accession>A0A0K2VDT9</accession>